<feature type="compositionally biased region" description="Low complexity" evidence="1">
    <location>
        <begin position="152"/>
        <end position="164"/>
    </location>
</feature>
<evidence type="ECO:0000313" key="2">
    <source>
        <dbReference type="EMBL" id="KAJ8274780.1"/>
    </source>
</evidence>
<reference evidence="2" key="1">
    <citation type="journal article" date="2023" name="Science">
        <title>Genome structures resolve the early diversification of teleost fishes.</title>
        <authorList>
            <person name="Parey E."/>
            <person name="Louis A."/>
            <person name="Montfort J."/>
            <person name="Bouchez O."/>
            <person name="Roques C."/>
            <person name="Iampietro C."/>
            <person name="Lluch J."/>
            <person name="Castinel A."/>
            <person name="Donnadieu C."/>
            <person name="Desvignes T."/>
            <person name="Floi Bucao C."/>
            <person name="Jouanno E."/>
            <person name="Wen M."/>
            <person name="Mejri S."/>
            <person name="Dirks R."/>
            <person name="Jansen H."/>
            <person name="Henkel C."/>
            <person name="Chen W.J."/>
            <person name="Zahm M."/>
            <person name="Cabau C."/>
            <person name="Klopp C."/>
            <person name="Thompson A.W."/>
            <person name="Robinson-Rechavi M."/>
            <person name="Braasch I."/>
            <person name="Lecointre G."/>
            <person name="Bobe J."/>
            <person name="Postlethwait J.H."/>
            <person name="Berthelot C."/>
            <person name="Roest Crollius H."/>
            <person name="Guiguen Y."/>
        </authorList>
    </citation>
    <scope>NUCLEOTIDE SEQUENCE</scope>
    <source>
        <strain evidence="2">Concon-B</strain>
    </source>
</reference>
<evidence type="ECO:0000313" key="3">
    <source>
        <dbReference type="Proteomes" id="UP001152803"/>
    </source>
</evidence>
<protein>
    <recommendedName>
        <fullName evidence="4">Protein FAM177A1</fullName>
    </recommendedName>
</protein>
<feature type="compositionally biased region" description="Acidic residues" evidence="1">
    <location>
        <begin position="136"/>
        <end position="151"/>
    </location>
</feature>
<feature type="compositionally biased region" description="Acidic residues" evidence="1">
    <location>
        <begin position="59"/>
        <end position="70"/>
    </location>
</feature>
<feature type="region of interest" description="Disordered" evidence="1">
    <location>
        <begin position="57"/>
        <end position="80"/>
    </location>
</feature>
<sequence>MTALSLYIANVSLGQTMEGEMNNVDAEKDFQTVVVRELGEGKDSQKVPRRVIHFASGETMEEYSTEEEEEPEKKDLLSPDPSNLTWGPYVWFHMWRAATSTVTACDYLGEKMATALGIAVPKYQYAIDEYYREKKEEEEEQQENCMSEEAEQQAGAEQKGQEGALTEQPDSSISIINITCELEKEPCQISDATPFPLLQDDVRVSAPVTS</sequence>
<dbReference type="AlphaFoldDB" id="A0A9Q1DLJ7"/>
<evidence type="ECO:0008006" key="4">
    <source>
        <dbReference type="Google" id="ProtNLM"/>
    </source>
</evidence>
<accession>A0A9Q1DLJ7</accession>
<organism evidence="2 3">
    <name type="scientific">Conger conger</name>
    <name type="common">Conger eel</name>
    <name type="synonym">Muraena conger</name>
    <dbReference type="NCBI Taxonomy" id="82655"/>
    <lineage>
        <taxon>Eukaryota</taxon>
        <taxon>Metazoa</taxon>
        <taxon>Chordata</taxon>
        <taxon>Craniata</taxon>
        <taxon>Vertebrata</taxon>
        <taxon>Euteleostomi</taxon>
        <taxon>Actinopterygii</taxon>
        <taxon>Neopterygii</taxon>
        <taxon>Teleostei</taxon>
        <taxon>Anguilliformes</taxon>
        <taxon>Congridae</taxon>
        <taxon>Conger</taxon>
    </lineage>
</organism>
<dbReference type="EMBL" id="JAFJMO010000006">
    <property type="protein sequence ID" value="KAJ8274780.1"/>
    <property type="molecule type" value="Genomic_DNA"/>
</dbReference>
<dbReference type="OrthoDB" id="45963at2759"/>
<name>A0A9Q1DLJ7_CONCO</name>
<comment type="caution">
    <text evidence="2">The sequence shown here is derived from an EMBL/GenBank/DDBJ whole genome shotgun (WGS) entry which is preliminary data.</text>
</comment>
<feature type="region of interest" description="Disordered" evidence="1">
    <location>
        <begin position="134"/>
        <end position="170"/>
    </location>
</feature>
<dbReference type="InterPro" id="IPR028260">
    <property type="entry name" value="FAM177"/>
</dbReference>
<proteinExistence type="predicted"/>
<keyword evidence="3" id="KW-1185">Reference proteome</keyword>
<evidence type="ECO:0000256" key="1">
    <source>
        <dbReference type="SAM" id="MobiDB-lite"/>
    </source>
</evidence>
<dbReference type="Proteomes" id="UP001152803">
    <property type="component" value="Unassembled WGS sequence"/>
</dbReference>
<dbReference type="Pfam" id="PF14774">
    <property type="entry name" value="FAM177"/>
    <property type="match status" value="1"/>
</dbReference>
<gene>
    <name evidence="2" type="ORF">COCON_G00094050</name>
</gene>
<dbReference type="PANTHER" id="PTHR31206">
    <property type="entry name" value="LP10445P"/>
    <property type="match status" value="1"/>
</dbReference>
<dbReference type="PANTHER" id="PTHR31206:SF5">
    <property type="entry name" value="PROTEIN FAM177A1"/>
    <property type="match status" value="1"/>
</dbReference>